<evidence type="ECO:0000256" key="1">
    <source>
        <dbReference type="ARBA" id="ARBA00005384"/>
    </source>
</evidence>
<dbReference type="InterPro" id="IPR015421">
    <property type="entry name" value="PyrdxlP-dep_Trfase_major"/>
</dbReference>
<dbReference type="EMBL" id="BAAAHH010000017">
    <property type="protein sequence ID" value="GAA0956423.1"/>
    <property type="molecule type" value="Genomic_DNA"/>
</dbReference>
<keyword evidence="7" id="KW-0808">Transferase</keyword>
<dbReference type="Gene3D" id="1.10.10.10">
    <property type="entry name" value="Winged helix-like DNA-binding domain superfamily/Winged helix DNA-binding domain"/>
    <property type="match status" value="1"/>
</dbReference>
<dbReference type="Gene3D" id="3.90.1150.10">
    <property type="entry name" value="Aspartate Aminotransferase, domain 1"/>
    <property type="match status" value="1"/>
</dbReference>
<dbReference type="GO" id="GO:0008483">
    <property type="term" value="F:transaminase activity"/>
    <property type="evidence" value="ECO:0007669"/>
    <property type="project" value="UniProtKB-KW"/>
</dbReference>
<dbReference type="PANTHER" id="PTHR46577">
    <property type="entry name" value="HTH-TYPE TRANSCRIPTIONAL REGULATORY PROTEIN GABR"/>
    <property type="match status" value="1"/>
</dbReference>
<gene>
    <name evidence="7" type="ORF">GCM10009550_42420</name>
</gene>
<comment type="caution">
    <text evidence="7">The sequence shown here is derived from an EMBL/GenBank/DDBJ whole genome shotgun (WGS) entry which is preliminary data.</text>
</comment>
<dbReference type="SMART" id="SM00345">
    <property type="entry name" value="HTH_GNTR"/>
    <property type="match status" value="1"/>
</dbReference>
<dbReference type="InterPro" id="IPR004839">
    <property type="entry name" value="Aminotransferase_I/II_large"/>
</dbReference>
<keyword evidence="2" id="KW-0663">Pyridoxal phosphate</keyword>
<dbReference type="Proteomes" id="UP001500665">
    <property type="component" value="Unassembled WGS sequence"/>
</dbReference>
<dbReference type="Gene3D" id="3.40.640.10">
    <property type="entry name" value="Type I PLP-dependent aspartate aminotransferase-like (Major domain)"/>
    <property type="match status" value="1"/>
</dbReference>
<dbReference type="Pfam" id="PF00155">
    <property type="entry name" value="Aminotran_1_2"/>
    <property type="match status" value="1"/>
</dbReference>
<keyword evidence="8" id="KW-1185">Reference proteome</keyword>
<dbReference type="InterPro" id="IPR015422">
    <property type="entry name" value="PyrdxlP-dep_Trfase_small"/>
</dbReference>
<proteinExistence type="inferred from homology"/>
<dbReference type="PROSITE" id="PS50949">
    <property type="entry name" value="HTH_GNTR"/>
    <property type="match status" value="1"/>
</dbReference>
<dbReference type="SUPFAM" id="SSF53383">
    <property type="entry name" value="PLP-dependent transferases"/>
    <property type="match status" value="1"/>
</dbReference>
<evidence type="ECO:0000256" key="5">
    <source>
        <dbReference type="ARBA" id="ARBA00023163"/>
    </source>
</evidence>
<dbReference type="InterPro" id="IPR000524">
    <property type="entry name" value="Tscrpt_reg_HTH_GntR"/>
</dbReference>
<sequence>MGDTRYVGGLQLARLLGELPAGRPFYTVLAGAVRTLIQDGRLSLGVRLPAERDLASALSVSRTTVTSAYDALREDGYISSRQGSGSWTTLPPVAMTHQSPATAFTAGPVPGAQPDTIDLGCAAPGAPGIFPEAVEAAVRELPRYSCGTGYEPAGLPVLRAAVADRYTARGVPTRPEEIVITTGAQQACDLLARALVGRGDAVMLERPTYPNVLSSLRTHGARLVPVGVADGWDLDLIAAGMRQAAVRLGYFIPDFQNPAGHLMSQEDRAALVEAARAAQAQLIADETFAELGLDADAGLPVAAHDTGGRVISIGSASKLFWGGLRIGWIRTTIPLARRLASLREPMDIATPVLEQLITAELFRRIEEVRDERKAGLTASRDALAEELRARLPEWRFTVPPGGMTLWARLPTPTASAFCEAALRRGVRIVPGPVFGTDGVLEDAVRLPYVLRPATMREAVARMAAAYAEAESLPAARSLPACV</sequence>
<comment type="similarity">
    <text evidence="1">In the C-terminal section; belongs to the class-I pyridoxal-phosphate-dependent aminotransferase family.</text>
</comment>
<evidence type="ECO:0000256" key="2">
    <source>
        <dbReference type="ARBA" id="ARBA00022898"/>
    </source>
</evidence>
<organism evidence="7 8">
    <name type="scientific">Actinocorallia libanotica</name>
    <dbReference type="NCBI Taxonomy" id="46162"/>
    <lineage>
        <taxon>Bacteria</taxon>
        <taxon>Bacillati</taxon>
        <taxon>Actinomycetota</taxon>
        <taxon>Actinomycetes</taxon>
        <taxon>Streptosporangiales</taxon>
        <taxon>Thermomonosporaceae</taxon>
        <taxon>Actinocorallia</taxon>
    </lineage>
</organism>
<dbReference type="InterPro" id="IPR015424">
    <property type="entry name" value="PyrdxlP-dep_Trfase"/>
</dbReference>
<keyword evidence="7" id="KW-0032">Aminotransferase</keyword>
<dbReference type="RefSeq" id="WP_344242620.1">
    <property type="nucleotide sequence ID" value="NZ_BAAAHH010000017.1"/>
</dbReference>
<evidence type="ECO:0000256" key="3">
    <source>
        <dbReference type="ARBA" id="ARBA00023015"/>
    </source>
</evidence>
<dbReference type="SUPFAM" id="SSF46785">
    <property type="entry name" value="Winged helix' DNA-binding domain"/>
    <property type="match status" value="1"/>
</dbReference>
<evidence type="ECO:0000313" key="8">
    <source>
        <dbReference type="Proteomes" id="UP001500665"/>
    </source>
</evidence>
<evidence type="ECO:0000313" key="7">
    <source>
        <dbReference type="EMBL" id="GAA0956423.1"/>
    </source>
</evidence>
<dbReference type="Pfam" id="PF00392">
    <property type="entry name" value="GntR"/>
    <property type="match status" value="1"/>
</dbReference>
<keyword evidence="4" id="KW-0238">DNA-binding</keyword>
<protein>
    <submittedName>
        <fullName evidence="7">PLP-dependent aminotransferase family protein</fullName>
    </submittedName>
</protein>
<dbReference type="PANTHER" id="PTHR46577:SF1">
    <property type="entry name" value="HTH-TYPE TRANSCRIPTIONAL REGULATORY PROTEIN GABR"/>
    <property type="match status" value="1"/>
</dbReference>
<dbReference type="InterPro" id="IPR036388">
    <property type="entry name" value="WH-like_DNA-bd_sf"/>
</dbReference>
<accession>A0ABN1RFT5</accession>
<feature type="domain" description="HTH gntR-type" evidence="6">
    <location>
        <begin position="23"/>
        <end position="91"/>
    </location>
</feature>
<dbReference type="InterPro" id="IPR036390">
    <property type="entry name" value="WH_DNA-bd_sf"/>
</dbReference>
<dbReference type="CDD" id="cd00609">
    <property type="entry name" value="AAT_like"/>
    <property type="match status" value="1"/>
</dbReference>
<dbReference type="CDD" id="cd07377">
    <property type="entry name" value="WHTH_GntR"/>
    <property type="match status" value="1"/>
</dbReference>
<evidence type="ECO:0000256" key="4">
    <source>
        <dbReference type="ARBA" id="ARBA00023125"/>
    </source>
</evidence>
<dbReference type="PRINTS" id="PR00035">
    <property type="entry name" value="HTHGNTR"/>
</dbReference>
<keyword evidence="3" id="KW-0805">Transcription regulation</keyword>
<keyword evidence="5" id="KW-0804">Transcription</keyword>
<evidence type="ECO:0000259" key="6">
    <source>
        <dbReference type="PROSITE" id="PS50949"/>
    </source>
</evidence>
<name>A0ABN1RFT5_9ACTN</name>
<reference evidence="7 8" key="1">
    <citation type="journal article" date="2019" name="Int. J. Syst. Evol. Microbiol.">
        <title>The Global Catalogue of Microorganisms (GCM) 10K type strain sequencing project: providing services to taxonomists for standard genome sequencing and annotation.</title>
        <authorList>
            <consortium name="The Broad Institute Genomics Platform"/>
            <consortium name="The Broad Institute Genome Sequencing Center for Infectious Disease"/>
            <person name="Wu L."/>
            <person name="Ma J."/>
        </authorList>
    </citation>
    <scope>NUCLEOTIDE SEQUENCE [LARGE SCALE GENOMIC DNA]</scope>
    <source>
        <strain evidence="7 8">JCM 10696</strain>
    </source>
</reference>
<dbReference type="InterPro" id="IPR051446">
    <property type="entry name" value="HTH_trans_reg/aminotransferase"/>
</dbReference>